<protein>
    <recommendedName>
        <fullName evidence="1">Core-binding (CB) domain-containing protein</fullName>
    </recommendedName>
</protein>
<evidence type="ECO:0000313" key="2">
    <source>
        <dbReference type="EMBL" id="ETW06563.1"/>
    </source>
</evidence>
<dbReference type="AlphaFoldDB" id="A0A024ULS3"/>
<name>A0A024ULS3_9STRA</name>
<accession>A0A024ULS3</accession>
<evidence type="ECO:0000259" key="1">
    <source>
        <dbReference type="PROSITE" id="PS51900"/>
    </source>
</evidence>
<dbReference type="GeneID" id="20079830"/>
<dbReference type="OrthoDB" id="167802at2759"/>
<dbReference type="EMBL" id="KI913955">
    <property type="protein sequence ID" value="ETW06563.1"/>
    <property type="molecule type" value="Genomic_DNA"/>
</dbReference>
<dbReference type="PROSITE" id="PS51900">
    <property type="entry name" value="CB"/>
    <property type="match status" value="1"/>
</dbReference>
<feature type="domain" description="Core-binding (CB)" evidence="1">
    <location>
        <begin position="18"/>
        <end position="105"/>
    </location>
</feature>
<proteinExistence type="predicted"/>
<reference evidence="2" key="1">
    <citation type="submission" date="2013-12" db="EMBL/GenBank/DDBJ databases">
        <title>The Genome Sequence of Aphanomyces invadans NJM9701.</title>
        <authorList>
            <consortium name="The Broad Institute Genomics Platform"/>
            <person name="Russ C."/>
            <person name="Tyler B."/>
            <person name="van West P."/>
            <person name="Dieguez-Uribeondo J."/>
            <person name="Young S.K."/>
            <person name="Zeng Q."/>
            <person name="Gargeya S."/>
            <person name="Fitzgerald M."/>
            <person name="Abouelleil A."/>
            <person name="Alvarado L."/>
            <person name="Chapman S.B."/>
            <person name="Gainer-Dewar J."/>
            <person name="Goldberg J."/>
            <person name="Griggs A."/>
            <person name="Gujja S."/>
            <person name="Hansen M."/>
            <person name="Howarth C."/>
            <person name="Imamovic A."/>
            <person name="Ireland A."/>
            <person name="Larimer J."/>
            <person name="McCowan C."/>
            <person name="Murphy C."/>
            <person name="Pearson M."/>
            <person name="Poon T.W."/>
            <person name="Priest M."/>
            <person name="Roberts A."/>
            <person name="Saif S."/>
            <person name="Shea T."/>
            <person name="Sykes S."/>
            <person name="Wortman J."/>
            <person name="Nusbaum C."/>
            <person name="Birren B."/>
        </authorList>
    </citation>
    <scope>NUCLEOTIDE SEQUENCE [LARGE SCALE GENOMIC DNA]</scope>
    <source>
        <strain evidence="2">NJM9701</strain>
    </source>
</reference>
<dbReference type="RefSeq" id="XP_008864638.1">
    <property type="nucleotide sequence ID" value="XM_008866416.1"/>
</dbReference>
<organism evidence="2">
    <name type="scientific">Aphanomyces invadans</name>
    <dbReference type="NCBI Taxonomy" id="157072"/>
    <lineage>
        <taxon>Eukaryota</taxon>
        <taxon>Sar</taxon>
        <taxon>Stramenopiles</taxon>
        <taxon>Oomycota</taxon>
        <taxon>Saprolegniomycetes</taxon>
        <taxon>Saprolegniales</taxon>
        <taxon>Verrucalvaceae</taxon>
        <taxon>Aphanomyces</taxon>
    </lineage>
</organism>
<gene>
    <name evidence="2" type="ORF">H310_02780</name>
</gene>
<dbReference type="InterPro" id="IPR044068">
    <property type="entry name" value="CB"/>
</dbReference>
<dbReference type="eggNOG" id="ENOG502RNII">
    <property type="taxonomic scope" value="Eukaryota"/>
</dbReference>
<sequence length="209" mass="23434">MADASQGEALSSIRQQTTTVQDLRDNRLADSSKKGYRSGMTQIMKWLISSGREFMVDDDGLIKLDVFGYTDFTEFVLYKYKVAGVSLSTLSGYRSALRDYYNKRNVVPPPEFASDATVTFQGKFWLSQMRLCATETQAGAIKAGTKQPLRHHHYLELCKASMMMADAGFTHLFLILSWNLMCRSSSTAAIRIDHFTAEGDALGVTFYKS</sequence>
<dbReference type="VEuPathDB" id="FungiDB:H310_02780"/>